<protein>
    <recommendedName>
        <fullName evidence="1">Retrovirus-related Pol polyprotein from transposon TNT 1-94-like beta-barrel domain-containing protein</fullName>
    </recommendedName>
</protein>
<dbReference type="OrthoDB" id="3251181at2759"/>
<reference evidence="2 3" key="1">
    <citation type="submission" date="2016-06" db="EMBL/GenBank/DDBJ databases">
        <title>Comparative genomics of the ectomycorrhizal sister species Rhizopogon vinicolor and Rhizopogon vesiculosus (Basidiomycota: Boletales) reveals a divergence of the mating type B locus.</title>
        <authorList>
            <consortium name="DOE Joint Genome Institute"/>
            <person name="Mujic A.B."/>
            <person name="Kuo A."/>
            <person name="Tritt A."/>
            <person name="Lipzen A."/>
            <person name="Chen C."/>
            <person name="Johnson J."/>
            <person name="Sharma A."/>
            <person name="Barry K."/>
            <person name="Grigoriev I.V."/>
            <person name="Spatafora J.W."/>
        </authorList>
    </citation>
    <scope>NUCLEOTIDE SEQUENCE [LARGE SCALE GENOMIC DNA]</scope>
    <source>
        <strain evidence="2 3">AM-OR11-026</strain>
    </source>
</reference>
<evidence type="ECO:0000313" key="3">
    <source>
        <dbReference type="Proteomes" id="UP000092154"/>
    </source>
</evidence>
<evidence type="ECO:0000259" key="1">
    <source>
        <dbReference type="Pfam" id="PF22936"/>
    </source>
</evidence>
<keyword evidence="3" id="KW-1185">Reference proteome</keyword>
<organism evidence="2 3">
    <name type="scientific">Rhizopogon vinicolor AM-OR11-026</name>
    <dbReference type="NCBI Taxonomy" id="1314800"/>
    <lineage>
        <taxon>Eukaryota</taxon>
        <taxon>Fungi</taxon>
        <taxon>Dikarya</taxon>
        <taxon>Basidiomycota</taxon>
        <taxon>Agaricomycotina</taxon>
        <taxon>Agaricomycetes</taxon>
        <taxon>Agaricomycetidae</taxon>
        <taxon>Boletales</taxon>
        <taxon>Suillineae</taxon>
        <taxon>Rhizopogonaceae</taxon>
        <taxon>Rhizopogon</taxon>
    </lineage>
</organism>
<dbReference type="EMBL" id="KV449438">
    <property type="protein sequence ID" value="OAX31358.1"/>
    <property type="molecule type" value="Genomic_DNA"/>
</dbReference>
<feature type="non-terminal residue" evidence="2">
    <location>
        <position position="1"/>
    </location>
</feature>
<dbReference type="InParanoid" id="A0A1B7MFJ4"/>
<accession>A0A1B7MFJ4</accession>
<name>A0A1B7MFJ4_9AGAM</name>
<gene>
    <name evidence="2" type="ORF">K503DRAFT_658911</name>
</gene>
<dbReference type="Pfam" id="PF22936">
    <property type="entry name" value="Pol_BBD"/>
    <property type="match status" value="1"/>
</dbReference>
<feature type="non-terminal residue" evidence="2">
    <location>
        <position position="64"/>
    </location>
</feature>
<sequence>PQDIHTVDGLTVSAIGRGDVQLDLPLGQCVTTITLKDVLYAPKMAFTLIVTNRIVAAGLAVHFE</sequence>
<dbReference type="AlphaFoldDB" id="A0A1B7MFJ4"/>
<feature type="domain" description="Retrovirus-related Pol polyprotein from transposon TNT 1-94-like beta-barrel" evidence="1">
    <location>
        <begin position="2"/>
        <end position="58"/>
    </location>
</feature>
<dbReference type="Proteomes" id="UP000092154">
    <property type="component" value="Unassembled WGS sequence"/>
</dbReference>
<dbReference type="InterPro" id="IPR054722">
    <property type="entry name" value="PolX-like_BBD"/>
</dbReference>
<evidence type="ECO:0000313" key="2">
    <source>
        <dbReference type="EMBL" id="OAX31358.1"/>
    </source>
</evidence>
<proteinExistence type="predicted"/>